<comment type="caution">
    <text evidence="1">The sequence shown here is derived from an EMBL/GenBank/DDBJ whole genome shotgun (WGS) entry which is preliminary data.</text>
</comment>
<dbReference type="Proteomes" id="UP000010321">
    <property type="component" value="Unassembled WGS sequence"/>
</dbReference>
<name>A0ABP2KT85_9BACE</name>
<gene>
    <name evidence="1" type="ORF">HMPREF9445_01148</name>
</gene>
<dbReference type="EMBL" id="AFBM01000010">
    <property type="protein sequence ID" value="EGF52820.1"/>
    <property type="molecule type" value="Genomic_DNA"/>
</dbReference>
<dbReference type="InterPro" id="IPR045724">
    <property type="entry name" value="DUF6078"/>
</dbReference>
<organism evidence="1 2">
    <name type="scientific">Bacteroides clarus YIT 12056</name>
    <dbReference type="NCBI Taxonomy" id="762984"/>
    <lineage>
        <taxon>Bacteria</taxon>
        <taxon>Pseudomonadati</taxon>
        <taxon>Bacteroidota</taxon>
        <taxon>Bacteroidia</taxon>
        <taxon>Bacteroidales</taxon>
        <taxon>Bacteroidaceae</taxon>
        <taxon>Bacteroides</taxon>
    </lineage>
</organism>
<dbReference type="Pfam" id="PF19555">
    <property type="entry name" value="DUF6078"/>
    <property type="match status" value="1"/>
</dbReference>
<evidence type="ECO:0000313" key="1">
    <source>
        <dbReference type="EMBL" id="EGF52820.1"/>
    </source>
</evidence>
<keyword evidence="2" id="KW-1185">Reference proteome</keyword>
<accession>A0ABP2KT85</accession>
<reference evidence="1 2" key="1">
    <citation type="submission" date="2011-02" db="EMBL/GenBank/DDBJ databases">
        <authorList>
            <person name="Weinstock G."/>
            <person name="Sodergren E."/>
            <person name="Clifton S."/>
            <person name="Fulton L."/>
            <person name="Fulton B."/>
            <person name="Courtney L."/>
            <person name="Fronick C."/>
            <person name="Harrison M."/>
            <person name="Strong C."/>
            <person name="Farmer C."/>
            <person name="Delahaunty K."/>
            <person name="Markovic C."/>
            <person name="Hall O."/>
            <person name="Minx P."/>
            <person name="Tomlinson C."/>
            <person name="Mitreva M."/>
            <person name="Hou S."/>
            <person name="Chen J."/>
            <person name="Wollam A."/>
            <person name="Pepin K.H."/>
            <person name="Johnson M."/>
            <person name="Bhonagiri V."/>
            <person name="Zhang X."/>
            <person name="Suruliraj S."/>
            <person name="Warren W."/>
            <person name="Chinwalla A."/>
            <person name="Mardis E.R."/>
            <person name="Wilson R.K."/>
        </authorList>
    </citation>
    <scope>NUCLEOTIDE SEQUENCE [LARGE SCALE GENOMIC DNA]</scope>
    <source>
        <strain evidence="1 2">YIT 12056</strain>
    </source>
</reference>
<proteinExistence type="predicted"/>
<protein>
    <submittedName>
        <fullName evidence="1">Uncharacterized protein</fullName>
    </submittedName>
</protein>
<sequence>MFPFLPGKKGLTFVCYIIIPVNMKHQSEKPLAPYSFSRCFNAQCAKAETCLHRLAAVRDTPEYPSIRVINPLCIPADSSKCPYFQSAQKAHVAWGISHLLDDVPYKYLHTLKNRLIAHFGRGKYYRFYREESYLSPDDQAYIRSIFRQYNIQGEPAFDSYSEEYSW</sequence>
<evidence type="ECO:0000313" key="2">
    <source>
        <dbReference type="Proteomes" id="UP000010321"/>
    </source>
</evidence>